<evidence type="ECO:0000313" key="1">
    <source>
        <dbReference type="EMBL" id="HGZ79450.1"/>
    </source>
</evidence>
<proteinExistence type="predicted"/>
<comment type="caution">
    <text evidence="1">The sequence shown here is derived from an EMBL/GenBank/DDBJ whole genome shotgun (WGS) entry which is preliminary data.</text>
</comment>
<reference evidence="1" key="1">
    <citation type="journal article" date="2020" name="mSystems">
        <title>Genome- and Community-Level Interaction Insights into Carbon Utilization and Element Cycling Functions of Hydrothermarchaeota in Hydrothermal Sediment.</title>
        <authorList>
            <person name="Zhou Z."/>
            <person name="Liu Y."/>
            <person name="Xu W."/>
            <person name="Pan J."/>
            <person name="Luo Z.H."/>
            <person name="Li M."/>
        </authorList>
    </citation>
    <scope>NUCLEOTIDE SEQUENCE [LARGE SCALE GENOMIC DNA]</scope>
    <source>
        <strain evidence="1">SpSt-86</strain>
    </source>
</reference>
<dbReference type="AlphaFoldDB" id="A0A832MPL9"/>
<dbReference type="EMBL" id="DTKQ01000042">
    <property type="protein sequence ID" value="HGZ79450.1"/>
    <property type="molecule type" value="Genomic_DNA"/>
</dbReference>
<accession>A0A832MPL9</accession>
<protein>
    <submittedName>
        <fullName evidence="1">Uncharacterized protein</fullName>
    </submittedName>
</protein>
<organism evidence="1">
    <name type="scientific">Pseudothermotoga hypogea</name>
    <dbReference type="NCBI Taxonomy" id="57487"/>
    <lineage>
        <taxon>Bacteria</taxon>
        <taxon>Thermotogati</taxon>
        <taxon>Thermotogota</taxon>
        <taxon>Thermotogae</taxon>
        <taxon>Thermotogales</taxon>
        <taxon>Thermotogaceae</taxon>
        <taxon>Pseudothermotoga</taxon>
    </lineage>
</organism>
<gene>
    <name evidence="1" type="ORF">ENW55_05665</name>
</gene>
<sequence length="203" mass="23377">MDTRIVLENGWIIRELPAIASKEIMVPKLTLRSYSQPKLYIEANGFKSTIKWIEEKYRQVFKNEGRERTLYKMIGEELEFGVFVLAGAVGQFLQKHPDCIIESFAIGTCRQLSDKINRCVLLFANSNEGKIGAVYISFDVWNTETHRRFTSVIPYDEGIAFFEDGQYVLVTEKGSYKLNDSYPWIVELNELITLSDLKTQAQV</sequence>
<name>A0A832MPL9_9THEM</name>